<evidence type="ECO:0000256" key="3">
    <source>
        <dbReference type="ARBA" id="ARBA00022737"/>
    </source>
</evidence>
<protein>
    <submittedName>
        <fullName evidence="6 7">Uncharacterized protein</fullName>
    </submittedName>
</protein>
<dbReference type="EnsemblProtists" id="EKX50812">
    <property type="protein sequence ID" value="EKX50812"/>
    <property type="gene ID" value="GUITHDRAFT_103401"/>
</dbReference>
<keyword evidence="1" id="KW-0343">GTPase activation</keyword>
<dbReference type="InterPro" id="IPR032675">
    <property type="entry name" value="LRR_dom_sf"/>
</dbReference>
<feature type="region of interest" description="Disordered" evidence="5">
    <location>
        <begin position="1224"/>
        <end position="1243"/>
    </location>
</feature>
<sequence length="1243" mass="139697">MVNGDGTDDSDFDFDVVDEVAHREVEDDDFDPIDEALSKFDSYVFTETKKLYQSLISAGLDMDTSMKLCVQVAEQFQTLVEHRKTLQTGFQELDVRSRKAAKELVECREKIGLQDSLIEQLRRDVSDQRSQREDADRRLADAEQLIKSQEAEIQNLKEDNDASMGSMDLPIFEDDQKKLKQDKRVSDNGVNEYKERCRVAELEVLALKVDLENAVEKTNQLEKDKFNLRKKLAEAEEKAMERMKEVDEGKAGDIKEEKTQNKILQQLLKEREAEVAELRRQLDDETVALEDVRNARDDFEEALKQERKKMVQWFANKEENDDGEGEEGEEEDEEVVEEETKEKGKQEPAADRVQVKQSSIPPRGLRPQGSVGFKRRAPARQEAIEQTLVVKMSEELNKAKAQISMLQAKLKEQQDKKGNEKNEEKKNLERIRELESHIVVLGKELKQKEEAVLKPQEQSSKSGLSIQAMNLQQELEATRSELCSIRAEFRESRREDLKAKNEAMQRLHRAQIELKEERKRAETLQVEKEKAESARKASAALAEEFRKNMEETKKKLEMKSKKFESSKKKASSVAREEWEPKLEMLAERLSRATLECSSRTEERDEERRRRTLAEAEREEMEQLVKEVRMGLRSLVEQHKDLPPHIRNALLTFLKSLRRKKTLGNSFQTIEEDVNSSSFLQVDDPSFRFNTLMVQHPPPLPLLDDIERPLEQPHRGSPEHVAAWLRMEGRDNGDVEAEEGVRSTQGAGELGNFLQEGGQGVLLDDDYGSSSHADDVRSPPKSSSTSREEGESSESGRAVLKQRRINLTDLEAVLHILEQGTIACHRSAATHWTSKLSRRQQEVLKPLLSARGPILHLDLAGNELSSAAGELLGLAVRRSEVKELNVRNNILGDGGAEAFAAALCGETSAERRERRRKGESINSSFSSLDFSNNQLGAPAAAALGNMTRVYGSLRRLNVSYNFLGDEGARSLFENLVGGSLCGLQELMMSCCNLGPPSCSSLGQLLLGPLSLRGSSSEITKVRRSIDRPDLKLRAVDLSGNPKIGDEGARALAPFLIRSASMQLLSLSSCGVSDATRSILECALEQRISVFSNAAMYIQCDERMLGSAPPPPPPPSSKRSYADDWQGPAVCGAWVGMSGRKSFWETPEQVKMRRRTSREEEVAAQDQGWGDVQGSSIGKVLVIAEEGRRDKVVSPSAKKRMQLLNCRPSEGLTLMETFAREERTRAVDGIGSSSRPARTWVVGGS</sequence>
<feature type="coiled-coil region" evidence="4">
    <location>
        <begin position="204"/>
        <end position="309"/>
    </location>
</feature>
<dbReference type="GO" id="GO:0006913">
    <property type="term" value="P:nucleocytoplasmic transport"/>
    <property type="evidence" value="ECO:0007669"/>
    <property type="project" value="TreeGrafter"/>
</dbReference>
<feature type="region of interest" description="Disordered" evidence="5">
    <location>
        <begin position="314"/>
        <end position="378"/>
    </location>
</feature>
<dbReference type="GO" id="GO:0005829">
    <property type="term" value="C:cytosol"/>
    <property type="evidence" value="ECO:0007669"/>
    <property type="project" value="TreeGrafter"/>
</dbReference>
<keyword evidence="4" id="KW-0175">Coiled coil</keyword>
<dbReference type="SMART" id="SM00368">
    <property type="entry name" value="LRR_RI"/>
    <property type="match status" value="6"/>
</dbReference>
<dbReference type="Gene3D" id="3.80.10.10">
    <property type="entry name" value="Ribonuclease Inhibitor"/>
    <property type="match status" value="2"/>
</dbReference>
<reference evidence="8" key="2">
    <citation type="submission" date="2012-11" db="EMBL/GenBank/DDBJ databases">
        <authorList>
            <person name="Kuo A."/>
            <person name="Curtis B.A."/>
            <person name="Tanifuji G."/>
            <person name="Burki F."/>
            <person name="Gruber A."/>
            <person name="Irimia M."/>
            <person name="Maruyama S."/>
            <person name="Arias M.C."/>
            <person name="Ball S.G."/>
            <person name="Gile G.H."/>
            <person name="Hirakawa Y."/>
            <person name="Hopkins J.F."/>
            <person name="Rensing S.A."/>
            <person name="Schmutz J."/>
            <person name="Symeonidi A."/>
            <person name="Elias M."/>
            <person name="Eveleigh R.J."/>
            <person name="Herman E.K."/>
            <person name="Klute M.J."/>
            <person name="Nakayama T."/>
            <person name="Obornik M."/>
            <person name="Reyes-Prieto A."/>
            <person name="Armbrust E.V."/>
            <person name="Aves S.J."/>
            <person name="Beiko R.G."/>
            <person name="Coutinho P."/>
            <person name="Dacks J.B."/>
            <person name="Durnford D.G."/>
            <person name="Fast N.M."/>
            <person name="Green B.R."/>
            <person name="Grisdale C."/>
            <person name="Hempe F."/>
            <person name="Henrissat B."/>
            <person name="Hoppner M.P."/>
            <person name="Ishida K.-I."/>
            <person name="Kim E."/>
            <person name="Koreny L."/>
            <person name="Kroth P.G."/>
            <person name="Liu Y."/>
            <person name="Malik S.-B."/>
            <person name="Maier U.G."/>
            <person name="McRose D."/>
            <person name="Mock T."/>
            <person name="Neilson J.A."/>
            <person name="Onodera N.T."/>
            <person name="Poole A.M."/>
            <person name="Pritham E.J."/>
            <person name="Richards T.A."/>
            <person name="Rocap G."/>
            <person name="Roy S.W."/>
            <person name="Sarai C."/>
            <person name="Schaack S."/>
            <person name="Shirato S."/>
            <person name="Slamovits C.H."/>
            <person name="Spencer D.F."/>
            <person name="Suzuki S."/>
            <person name="Worden A.Z."/>
            <person name="Zauner S."/>
            <person name="Barry K."/>
            <person name="Bell C."/>
            <person name="Bharti A.K."/>
            <person name="Crow J.A."/>
            <person name="Grimwood J."/>
            <person name="Kramer R."/>
            <person name="Lindquist E."/>
            <person name="Lucas S."/>
            <person name="Salamov A."/>
            <person name="McFadden G.I."/>
            <person name="Lane C.E."/>
            <person name="Keeling P.J."/>
            <person name="Gray M.W."/>
            <person name="Grigoriev I.V."/>
            <person name="Archibald J.M."/>
        </authorList>
    </citation>
    <scope>NUCLEOTIDE SEQUENCE</scope>
    <source>
        <strain evidence="8">CCMP2712</strain>
    </source>
</reference>
<keyword evidence="3" id="KW-0677">Repeat</keyword>
<dbReference type="Pfam" id="PF13516">
    <property type="entry name" value="LRR_6"/>
    <property type="match status" value="3"/>
</dbReference>
<reference evidence="7" key="3">
    <citation type="submission" date="2015-06" db="UniProtKB">
        <authorList>
            <consortium name="EnsemblProtists"/>
        </authorList>
    </citation>
    <scope>IDENTIFICATION</scope>
</reference>
<feature type="coiled-coil region" evidence="4">
    <location>
        <begin position="118"/>
        <end position="166"/>
    </location>
</feature>
<dbReference type="InterPro" id="IPR027038">
    <property type="entry name" value="RanGap"/>
</dbReference>
<accession>L1JQV9</accession>
<feature type="compositionally biased region" description="Acidic residues" evidence="5">
    <location>
        <begin position="319"/>
        <end position="337"/>
    </location>
</feature>
<feature type="compositionally biased region" description="Basic and acidic residues" evidence="5">
    <location>
        <begin position="338"/>
        <end position="354"/>
    </location>
</feature>
<dbReference type="GO" id="GO:0048471">
    <property type="term" value="C:perinuclear region of cytoplasm"/>
    <property type="evidence" value="ECO:0007669"/>
    <property type="project" value="TreeGrafter"/>
</dbReference>
<feature type="region of interest" description="Disordered" evidence="5">
    <location>
        <begin position="760"/>
        <end position="798"/>
    </location>
</feature>
<evidence type="ECO:0000313" key="6">
    <source>
        <dbReference type="EMBL" id="EKX50812.1"/>
    </source>
</evidence>
<dbReference type="PANTHER" id="PTHR24113:SF12">
    <property type="entry name" value="RAN GTPASE-ACTIVATING PROTEIN 1"/>
    <property type="match status" value="1"/>
</dbReference>
<dbReference type="InterPro" id="IPR001611">
    <property type="entry name" value="Leu-rich_rpt"/>
</dbReference>
<evidence type="ECO:0000313" key="7">
    <source>
        <dbReference type="EnsemblProtists" id="EKX50812"/>
    </source>
</evidence>
<dbReference type="GO" id="GO:0005096">
    <property type="term" value="F:GTPase activator activity"/>
    <property type="evidence" value="ECO:0007669"/>
    <property type="project" value="UniProtKB-KW"/>
</dbReference>
<keyword evidence="8" id="KW-1185">Reference proteome</keyword>
<dbReference type="GeneID" id="17307467"/>
<proteinExistence type="predicted"/>
<organism evidence="6">
    <name type="scientific">Guillardia theta (strain CCMP2712)</name>
    <name type="common">Cryptophyte</name>
    <dbReference type="NCBI Taxonomy" id="905079"/>
    <lineage>
        <taxon>Eukaryota</taxon>
        <taxon>Cryptophyceae</taxon>
        <taxon>Pyrenomonadales</taxon>
        <taxon>Geminigeraceae</taxon>
        <taxon>Guillardia</taxon>
    </lineage>
</organism>
<dbReference type="PANTHER" id="PTHR24113">
    <property type="entry name" value="RAN GTPASE-ACTIVATING PROTEIN 1"/>
    <property type="match status" value="1"/>
</dbReference>
<reference evidence="6 8" key="1">
    <citation type="journal article" date="2012" name="Nature">
        <title>Algal genomes reveal evolutionary mosaicism and the fate of nucleomorphs.</title>
        <authorList>
            <consortium name="DOE Joint Genome Institute"/>
            <person name="Curtis B.A."/>
            <person name="Tanifuji G."/>
            <person name="Burki F."/>
            <person name="Gruber A."/>
            <person name="Irimia M."/>
            <person name="Maruyama S."/>
            <person name="Arias M.C."/>
            <person name="Ball S.G."/>
            <person name="Gile G.H."/>
            <person name="Hirakawa Y."/>
            <person name="Hopkins J.F."/>
            <person name="Kuo A."/>
            <person name="Rensing S.A."/>
            <person name="Schmutz J."/>
            <person name="Symeonidi A."/>
            <person name="Elias M."/>
            <person name="Eveleigh R.J."/>
            <person name="Herman E.K."/>
            <person name="Klute M.J."/>
            <person name="Nakayama T."/>
            <person name="Obornik M."/>
            <person name="Reyes-Prieto A."/>
            <person name="Armbrust E.V."/>
            <person name="Aves S.J."/>
            <person name="Beiko R.G."/>
            <person name="Coutinho P."/>
            <person name="Dacks J.B."/>
            <person name="Durnford D.G."/>
            <person name="Fast N.M."/>
            <person name="Green B.R."/>
            <person name="Grisdale C.J."/>
            <person name="Hempel F."/>
            <person name="Henrissat B."/>
            <person name="Hoppner M.P."/>
            <person name="Ishida K."/>
            <person name="Kim E."/>
            <person name="Koreny L."/>
            <person name="Kroth P.G."/>
            <person name="Liu Y."/>
            <person name="Malik S.B."/>
            <person name="Maier U.G."/>
            <person name="McRose D."/>
            <person name="Mock T."/>
            <person name="Neilson J.A."/>
            <person name="Onodera N.T."/>
            <person name="Poole A.M."/>
            <person name="Pritham E.J."/>
            <person name="Richards T.A."/>
            <person name="Rocap G."/>
            <person name="Roy S.W."/>
            <person name="Sarai C."/>
            <person name="Schaack S."/>
            <person name="Shirato S."/>
            <person name="Slamovits C.H."/>
            <person name="Spencer D.F."/>
            <person name="Suzuki S."/>
            <person name="Worden A.Z."/>
            <person name="Zauner S."/>
            <person name="Barry K."/>
            <person name="Bell C."/>
            <person name="Bharti A.K."/>
            <person name="Crow J.A."/>
            <person name="Grimwood J."/>
            <person name="Kramer R."/>
            <person name="Lindquist E."/>
            <person name="Lucas S."/>
            <person name="Salamov A."/>
            <person name="McFadden G.I."/>
            <person name="Lane C.E."/>
            <person name="Keeling P.J."/>
            <person name="Gray M.W."/>
            <person name="Grigoriev I.V."/>
            <person name="Archibald J.M."/>
        </authorList>
    </citation>
    <scope>NUCLEOTIDE SEQUENCE</scope>
    <source>
        <strain evidence="6 8">CCMP2712</strain>
    </source>
</reference>
<evidence type="ECO:0000256" key="4">
    <source>
        <dbReference type="SAM" id="Coils"/>
    </source>
</evidence>
<keyword evidence="2" id="KW-0433">Leucine-rich repeat</keyword>
<evidence type="ECO:0000313" key="8">
    <source>
        <dbReference type="Proteomes" id="UP000011087"/>
    </source>
</evidence>
<evidence type="ECO:0000256" key="1">
    <source>
        <dbReference type="ARBA" id="ARBA00022468"/>
    </source>
</evidence>
<dbReference type="SUPFAM" id="SSF52047">
    <property type="entry name" value="RNI-like"/>
    <property type="match status" value="1"/>
</dbReference>
<evidence type="ECO:0000256" key="5">
    <source>
        <dbReference type="SAM" id="MobiDB-lite"/>
    </source>
</evidence>
<name>L1JQV9_GUITC</name>
<dbReference type="GO" id="GO:0005634">
    <property type="term" value="C:nucleus"/>
    <property type="evidence" value="ECO:0007669"/>
    <property type="project" value="TreeGrafter"/>
</dbReference>
<dbReference type="STRING" id="905079.L1JQV9"/>
<dbReference type="OMA" id="SHHMVLV"/>
<dbReference type="Proteomes" id="UP000011087">
    <property type="component" value="Unassembled WGS sequence"/>
</dbReference>
<gene>
    <name evidence="6" type="ORF">GUITHDRAFT_103401</name>
</gene>
<dbReference type="GO" id="GO:0031267">
    <property type="term" value="F:small GTPase binding"/>
    <property type="evidence" value="ECO:0007669"/>
    <property type="project" value="TreeGrafter"/>
</dbReference>
<dbReference type="AlphaFoldDB" id="L1JQV9"/>
<feature type="region of interest" description="Disordered" evidence="5">
    <location>
        <begin position="733"/>
        <end position="752"/>
    </location>
</feature>
<evidence type="ECO:0000256" key="2">
    <source>
        <dbReference type="ARBA" id="ARBA00022614"/>
    </source>
</evidence>
<dbReference type="KEGG" id="gtt:GUITHDRAFT_103401"/>
<dbReference type="HOGENOM" id="CLU_266524_0_0_1"/>
<dbReference type="RefSeq" id="XP_005837792.1">
    <property type="nucleotide sequence ID" value="XM_005837735.1"/>
</dbReference>
<feature type="coiled-coil region" evidence="4">
    <location>
        <begin position="389"/>
        <end position="569"/>
    </location>
</feature>
<dbReference type="PaxDb" id="55529-EKX50812"/>
<dbReference type="EMBL" id="JH992977">
    <property type="protein sequence ID" value="EKX50812.1"/>
    <property type="molecule type" value="Genomic_DNA"/>
</dbReference>